<feature type="region of interest" description="Disordered" evidence="1">
    <location>
        <begin position="1"/>
        <end position="111"/>
    </location>
</feature>
<name>A0A558DJI2_9PSEU</name>
<feature type="compositionally biased region" description="Low complexity" evidence="1">
    <location>
        <begin position="42"/>
        <end position="60"/>
    </location>
</feature>
<evidence type="ECO:0000313" key="3">
    <source>
        <dbReference type="EMBL" id="TVT61172.1"/>
    </source>
</evidence>
<feature type="region of interest" description="Disordered" evidence="1">
    <location>
        <begin position="125"/>
        <end position="203"/>
    </location>
</feature>
<dbReference type="EMBL" id="VJWX01000017">
    <property type="protein sequence ID" value="TVT61172.1"/>
    <property type="molecule type" value="Genomic_DNA"/>
</dbReference>
<gene>
    <name evidence="3" type="ORF">FNH05_03455</name>
</gene>
<dbReference type="PANTHER" id="PTHR36151">
    <property type="entry name" value="BLR2777 PROTEIN"/>
    <property type="match status" value="1"/>
</dbReference>
<dbReference type="InterPro" id="IPR018713">
    <property type="entry name" value="MPAB/Lcp_cat_dom"/>
</dbReference>
<evidence type="ECO:0000256" key="1">
    <source>
        <dbReference type="SAM" id="MobiDB-lite"/>
    </source>
</evidence>
<protein>
    <submittedName>
        <fullName evidence="3">DUF2236 domain-containing protein</fullName>
    </submittedName>
</protein>
<dbReference type="AlphaFoldDB" id="A0A558DJI2"/>
<evidence type="ECO:0000259" key="2">
    <source>
        <dbReference type="Pfam" id="PF09995"/>
    </source>
</evidence>
<dbReference type="GO" id="GO:0016491">
    <property type="term" value="F:oxidoreductase activity"/>
    <property type="evidence" value="ECO:0007669"/>
    <property type="project" value="InterPro"/>
</dbReference>
<proteinExistence type="predicted"/>
<evidence type="ECO:0000313" key="4">
    <source>
        <dbReference type="Proteomes" id="UP000320011"/>
    </source>
</evidence>
<dbReference type="OrthoDB" id="3456672at2"/>
<feature type="domain" description="ER-bound oxygenase mpaB/mpaB'/Rubber oxygenase catalytic" evidence="2">
    <location>
        <begin position="326"/>
        <end position="563"/>
    </location>
</feature>
<feature type="compositionally biased region" description="Low complexity" evidence="1">
    <location>
        <begin position="145"/>
        <end position="158"/>
    </location>
</feature>
<feature type="compositionally biased region" description="Basic residues" evidence="1">
    <location>
        <begin position="187"/>
        <end position="196"/>
    </location>
</feature>
<dbReference type="PANTHER" id="PTHR36151:SF3">
    <property type="entry name" value="ER-BOUND OXYGENASE MPAB_MPAB'_RUBBER OXYGENASE CATALYTIC DOMAIN-CONTAINING PROTEIN"/>
    <property type="match status" value="1"/>
</dbReference>
<accession>A0A558DJI2</accession>
<keyword evidence="4" id="KW-1185">Reference proteome</keyword>
<reference evidence="3 4" key="2">
    <citation type="submission" date="2019-08" db="EMBL/GenBank/DDBJ databases">
        <title>Amycolatopsis acidicola sp. nov., isolated from peat swamp forest soil.</title>
        <authorList>
            <person name="Srisuk N."/>
        </authorList>
    </citation>
    <scope>NUCLEOTIDE SEQUENCE [LARGE SCALE GENOMIC DNA]</scope>
    <source>
        <strain evidence="3 4">TBRC 6029</strain>
    </source>
</reference>
<feature type="region of interest" description="Disordered" evidence="1">
    <location>
        <begin position="224"/>
        <end position="297"/>
    </location>
</feature>
<sequence>MRSAQHAGQGHPRGQPLAGRPLRRRGVVHPVLRARTDGADGPAVRAVPPGRTAAAVPGRAARGGRGGERGDDRVDSRDGLGGGGRAGRPRAVERPHTVAHHRAGPALGAGRGELPAAVAGVPPAAAAAGAPGRRRLGGRRGAPAGGLRHALPPCRGTAGALGGAGRGGDVRPPPRQGAHRGGEPRRGAGRHHRAGGRRGLDESAAVRLRRGDVRGRGLRVLHDLQRGLAHRGSARRRLGPGRGRNPARGAHRRRRRGTGAAGLGGAARQDLVRGGTRRRRRVGVAADPAHGRRRGRAGHTRLRRLLRVPRAAALNPEPLRAGSVLWDVAGELRAALVIPSTLVLQVMHPMVGAAVGAHSVFRTDPWGRAERTSKSMLRYLYGGPAAAAEGRRLRELHAPIRGVDEHGRAYHALDGAAYAWVNCSAFERYVTACRLFGPPLDRARENELYQDIRRIGLILRVPTREMPATAGEFWAYFDDMVAHRLERNATTDELLEAIRHPPPPPASARWSDRAWRGPGRLLGGAAGFLTTGTLPPEIREILGLRWTNSDQRRLGRWAAVIRATFTLLPPRLRYLPSVARIRDGRTWPGRR</sequence>
<reference evidence="3 4" key="1">
    <citation type="submission" date="2019-07" db="EMBL/GenBank/DDBJ databases">
        <authorList>
            <person name="Duangmal K."/>
            <person name="Teo W.F.A."/>
        </authorList>
    </citation>
    <scope>NUCLEOTIDE SEQUENCE [LARGE SCALE GENOMIC DNA]</scope>
    <source>
        <strain evidence="3 4">TBRC 6029</strain>
    </source>
</reference>
<dbReference type="Pfam" id="PF09995">
    <property type="entry name" value="MPAB_Lcp_cat"/>
    <property type="match status" value="1"/>
</dbReference>
<feature type="compositionally biased region" description="Basic and acidic residues" evidence="1">
    <location>
        <begin position="65"/>
        <end position="78"/>
    </location>
</feature>
<organism evidence="3 4">
    <name type="scientific">Amycolatopsis rhizosphaerae</name>
    <dbReference type="NCBI Taxonomy" id="2053003"/>
    <lineage>
        <taxon>Bacteria</taxon>
        <taxon>Bacillati</taxon>
        <taxon>Actinomycetota</taxon>
        <taxon>Actinomycetes</taxon>
        <taxon>Pseudonocardiales</taxon>
        <taxon>Pseudonocardiaceae</taxon>
        <taxon>Amycolatopsis</taxon>
    </lineage>
</organism>
<feature type="compositionally biased region" description="Basic residues" evidence="1">
    <location>
        <begin position="228"/>
        <end position="239"/>
    </location>
</feature>
<dbReference type="Proteomes" id="UP000320011">
    <property type="component" value="Unassembled WGS sequence"/>
</dbReference>
<comment type="caution">
    <text evidence="3">The sequence shown here is derived from an EMBL/GenBank/DDBJ whole genome shotgun (WGS) entry which is preliminary data.</text>
</comment>